<comment type="subcellular location">
    <subcellularLocation>
        <location evidence="1">Nucleus</location>
    </subcellularLocation>
</comment>
<keyword evidence="3" id="KW-0539">Nucleus</keyword>
<evidence type="ECO:0000256" key="3">
    <source>
        <dbReference type="ARBA" id="ARBA00023242"/>
    </source>
</evidence>
<keyword evidence="6" id="KW-1185">Reference proteome</keyword>
<dbReference type="GeneID" id="25038393"/>
<dbReference type="Proteomes" id="UP000015464">
    <property type="component" value="Unassembled WGS sequence"/>
</dbReference>
<evidence type="ECO:0000256" key="2">
    <source>
        <dbReference type="ARBA" id="ARBA00007643"/>
    </source>
</evidence>
<evidence type="ECO:0000313" key="6">
    <source>
        <dbReference type="Proteomes" id="UP000015464"/>
    </source>
</evidence>
<feature type="region of interest" description="Disordered" evidence="4">
    <location>
        <begin position="131"/>
        <end position="160"/>
    </location>
</feature>
<feature type="region of interest" description="Disordered" evidence="4">
    <location>
        <begin position="190"/>
        <end position="248"/>
    </location>
</feature>
<protein>
    <submittedName>
        <fullName evidence="5">Uncharacterized protein</fullName>
    </submittedName>
</protein>
<dbReference type="EMBL" id="KE546988">
    <property type="protein sequence ID" value="EPY54186.1"/>
    <property type="molecule type" value="Genomic_DNA"/>
</dbReference>
<proteinExistence type="inferred from homology"/>
<name>S9XKE4_SCHCR</name>
<gene>
    <name evidence="5" type="ORF">SPOG_04079</name>
</gene>
<evidence type="ECO:0000256" key="1">
    <source>
        <dbReference type="ARBA" id="ARBA00004123"/>
    </source>
</evidence>
<sequence length="248" mass="27911">MCGIHLKKKGNRSNLRKRIPERNPPNETDDESANNAPNVRSILENAKRKRTRLSAPGVNASNLVEGRKKEIKDSSEELNFEVPANEDPVQDSVFKDARLPTVEDRFAKPTNEIDVNLHLVSYIESKMNQDRQGSHHYEKNEKISNEVIPKNDTSHEDSSSIVLGLTNERKKNPAALGAIQEVDVGITSTNLESSRASKSKQKRKGTSKANTAPRRSSEDLARDRLIEDMLKSSAHSTDLEEGLYRRFR</sequence>
<feature type="compositionally biased region" description="Basic and acidic residues" evidence="4">
    <location>
        <begin position="215"/>
        <end position="230"/>
    </location>
</feature>
<feature type="compositionally biased region" description="Basic residues" evidence="4">
    <location>
        <begin position="197"/>
        <end position="206"/>
    </location>
</feature>
<feature type="compositionally biased region" description="Basic residues" evidence="4">
    <location>
        <begin position="1"/>
        <end position="19"/>
    </location>
</feature>
<dbReference type="OMA" id="NEPHEAN"/>
<organism evidence="5 6">
    <name type="scientific">Schizosaccharomyces cryophilus (strain OY26 / ATCC MYA-4695 / CBS 11777 / NBRC 106824 / NRRL Y48691)</name>
    <name type="common">Fission yeast</name>
    <dbReference type="NCBI Taxonomy" id="653667"/>
    <lineage>
        <taxon>Eukaryota</taxon>
        <taxon>Fungi</taxon>
        <taxon>Dikarya</taxon>
        <taxon>Ascomycota</taxon>
        <taxon>Taphrinomycotina</taxon>
        <taxon>Schizosaccharomycetes</taxon>
        <taxon>Schizosaccharomycetales</taxon>
        <taxon>Schizosaccharomycetaceae</taxon>
        <taxon>Schizosaccharomyces</taxon>
    </lineage>
</organism>
<dbReference type="GO" id="GO:0005681">
    <property type="term" value="C:spliceosomal complex"/>
    <property type="evidence" value="ECO:0007669"/>
    <property type="project" value="EnsemblFungi"/>
</dbReference>
<evidence type="ECO:0000256" key="4">
    <source>
        <dbReference type="SAM" id="MobiDB-lite"/>
    </source>
</evidence>
<dbReference type="RefSeq" id="XP_013021795.1">
    <property type="nucleotide sequence ID" value="XM_013166341.1"/>
</dbReference>
<dbReference type="InterPro" id="IPR010756">
    <property type="entry name" value="Tls1-like"/>
</dbReference>
<accession>S9XKE4</accession>
<comment type="similarity">
    <text evidence="2">Belongs to the TLS1 family.</text>
</comment>
<dbReference type="OrthoDB" id="5627at2759"/>
<dbReference type="AlphaFoldDB" id="S9XKE4"/>
<dbReference type="STRING" id="653667.S9XKE4"/>
<dbReference type="HOGENOM" id="CLU_1195470_0_0_1"/>
<dbReference type="GO" id="GO:0000380">
    <property type="term" value="P:alternative mRNA splicing, via spliceosome"/>
    <property type="evidence" value="ECO:0007669"/>
    <property type="project" value="EnsemblFungi"/>
</dbReference>
<dbReference type="PANTHER" id="PTHR13486:SF2">
    <property type="entry name" value="SPLICING FACTOR C9ORF78"/>
    <property type="match status" value="1"/>
</dbReference>
<dbReference type="Pfam" id="PF07052">
    <property type="entry name" value="Hep_59"/>
    <property type="match status" value="1"/>
</dbReference>
<dbReference type="GO" id="GO:0045292">
    <property type="term" value="P:mRNA cis splicing, via spliceosome"/>
    <property type="evidence" value="ECO:0007669"/>
    <property type="project" value="EnsemblFungi"/>
</dbReference>
<dbReference type="PANTHER" id="PTHR13486">
    <property type="entry name" value="TELOMERE LENGTH AND SILENCING PROTEIN 1 TLS1 FAMILY MEMBER"/>
    <property type="match status" value="1"/>
</dbReference>
<reference evidence="5 6" key="1">
    <citation type="journal article" date="2011" name="Science">
        <title>Comparative functional genomics of the fission yeasts.</title>
        <authorList>
            <person name="Rhind N."/>
            <person name="Chen Z."/>
            <person name="Yassour M."/>
            <person name="Thompson D.A."/>
            <person name="Haas B.J."/>
            <person name="Habib N."/>
            <person name="Wapinski I."/>
            <person name="Roy S."/>
            <person name="Lin M.F."/>
            <person name="Heiman D.I."/>
            <person name="Young S.K."/>
            <person name="Furuya K."/>
            <person name="Guo Y."/>
            <person name="Pidoux A."/>
            <person name="Chen H.M."/>
            <person name="Robbertse B."/>
            <person name="Goldberg J.M."/>
            <person name="Aoki K."/>
            <person name="Bayne E.H."/>
            <person name="Berlin A.M."/>
            <person name="Desjardins C.A."/>
            <person name="Dobbs E."/>
            <person name="Dukaj L."/>
            <person name="Fan L."/>
            <person name="FitzGerald M.G."/>
            <person name="French C."/>
            <person name="Gujja S."/>
            <person name="Hansen K."/>
            <person name="Keifenheim D."/>
            <person name="Levin J.Z."/>
            <person name="Mosher R.A."/>
            <person name="Mueller C.A."/>
            <person name="Pfiffner J."/>
            <person name="Priest M."/>
            <person name="Russ C."/>
            <person name="Smialowska A."/>
            <person name="Swoboda P."/>
            <person name="Sykes S.M."/>
            <person name="Vaughn M."/>
            <person name="Vengrova S."/>
            <person name="Yoder R."/>
            <person name="Zeng Q."/>
            <person name="Allshire R."/>
            <person name="Baulcombe D."/>
            <person name="Birren B.W."/>
            <person name="Brown W."/>
            <person name="Ekwall K."/>
            <person name="Kellis M."/>
            <person name="Leatherwood J."/>
            <person name="Levin H."/>
            <person name="Margalit H."/>
            <person name="Martienssen R."/>
            <person name="Nieduszynski C.A."/>
            <person name="Spatafora J.W."/>
            <person name="Friedman N."/>
            <person name="Dalgaard J.Z."/>
            <person name="Baumann P."/>
            <person name="Niki H."/>
            <person name="Regev A."/>
            <person name="Nusbaum C."/>
        </authorList>
    </citation>
    <scope>NUCLEOTIDE SEQUENCE [LARGE SCALE GENOMIC DNA]</scope>
    <source>
        <strain evidence="6">OY26 / ATCC MYA-4695 / CBS 11777 / NBRC 106824 / NRRL Y48691</strain>
    </source>
</reference>
<feature type="region of interest" description="Disordered" evidence="4">
    <location>
        <begin position="1"/>
        <end position="52"/>
    </location>
</feature>
<feature type="compositionally biased region" description="Basic and acidic residues" evidence="4">
    <location>
        <begin position="131"/>
        <end position="144"/>
    </location>
</feature>
<evidence type="ECO:0000313" key="5">
    <source>
        <dbReference type="EMBL" id="EPY54186.1"/>
    </source>
</evidence>